<keyword evidence="3" id="KW-0964">Secreted</keyword>
<evidence type="ECO:0000256" key="1">
    <source>
        <dbReference type="ARBA" id="ARBA00004613"/>
    </source>
</evidence>
<dbReference type="SUPFAM" id="SSF50353">
    <property type="entry name" value="Cytokine"/>
    <property type="match status" value="1"/>
</dbReference>
<reference evidence="4" key="4">
    <citation type="submission" date="2025-08" db="UniProtKB">
        <authorList>
            <consortium name="Ensembl"/>
        </authorList>
    </citation>
    <scope>IDENTIFICATION</scope>
</reference>
<proteinExistence type="inferred from homology"/>
<evidence type="ECO:0000313" key="5">
    <source>
        <dbReference type="Proteomes" id="UP000314986"/>
    </source>
</evidence>
<dbReference type="Proteomes" id="UP000314986">
    <property type="component" value="Unassembled WGS sequence"/>
</dbReference>
<dbReference type="Gene3D" id="2.80.10.50">
    <property type="match status" value="1"/>
</dbReference>
<dbReference type="GO" id="GO:0006954">
    <property type="term" value="P:inflammatory response"/>
    <property type="evidence" value="ECO:0007669"/>
    <property type="project" value="InterPro"/>
</dbReference>
<dbReference type="Ensembl" id="ENSCMIT00000028627.1">
    <property type="protein sequence ID" value="ENSCMIP00000028181.1"/>
    <property type="gene ID" value="ENSCMIG00000012253.1"/>
</dbReference>
<reference evidence="5" key="2">
    <citation type="journal article" date="2007" name="PLoS Biol.">
        <title>Survey sequencing and comparative analysis of the elephant shark (Callorhinchus milii) genome.</title>
        <authorList>
            <person name="Venkatesh B."/>
            <person name="Kirkness E.F."/>
            <person name="Loh Y.H."/>
            <person name="Halpern A.L."/>
            <person name="Lee A.P."/>
            <person name="Johnson J."/>
            <person name="Dandona N."/>
            <person name="Viswanathan L.D."/>
            <person name="Tay A."/>
            <person name="Venter J.C."/>
            <person name="Strausberg R.L."/>
            <person name="Brenner S."/>
        </authorList>
    </citation>
    <scope>NUCLEOTIDE SEQUENCE [LARGE SCALE GENOMIC DNA]</scope>
</reference>
<organism evidence="4 5">
    <name type="scientific">Callorhinchus milii</name>
    <name type="common">Ghost shark</name>
    <dbReference type="NCBI Taxonomy" id="7868"/>
    <lineage>
        <taxon>Eukaryota</taxon>
        <taxon>Metazoa</taxon>
        <taxon>Chordata</taxon>
        <taxon>Craniata</taxon>
        <taxon>Vertebrata</taxon>
        <taxon>Chondrichthyes</taxon>
        <taxon>Holocephali</taxon>
        <taxon>Chimaeriformes</taxon>
        <taxon>Callorhinchidae</taxon>
        <taxon>Callorhinchus</taxon>
    </lineage>
</organism>
<dbReference type="GO" id="GO:0005125">
    <property type="term" value="F:cytokine activity"/>
    <property type="evidence" value="ECO:0007669"/>
    <property type="project" value="InterPro"/>
</dbReference>
<comment type="subcellular location">
    <subcellularLocation>
        <location evidence="1">Secreted</location>
    </subcellularLocation>
</comment>
<evidence type="ECO:0000256" key="3">
    <source>
        <dbReference type="ARBA" id="ARBA00022525"/>
    </source>
</evidence>
<gene>
    <name evidence="4" type="primary">LOC103191155</name>
</gene>
<protein>
    <submittedName>
        <fullName evidence="4">Uncharacterized LOC103191155</fullName>
    </submittedName>
</protein>
<reference evidence="5" key="3">
    <citation type="journal article" date="2014" name="Nature">
        <title>Elephant shark genome provides unique insights into gnathostome evolution.</title>
        <authorList>
            <consortium name="International Elephant Shark Genome Sequencing Consortium"/>
            <person name="Venkatesh B."/>
            <person name="Lee A.P."/>
            <person name="Ravi V."/>
            <person name="Maurya A.K."/>
            <person name="Lian M.M."/>
            <person name="Swann J.B."/>
            <person name="Ohta Y."/>
            <person name="Flajnik M.F."/>
            <person name="Sutoh Y."/>
            <person name="Kasahara M."/>
            <person name="Hoon S."/>
            <person name="Gangu V."/>
            <person name="Roy S.W."/>
            <person name="Irimia M."/>
            <person name="Korzh V."/>
            <person name="Kondrychyn I."/>
            <person name="Lim Z.W."/>
            <person name="Tay B.H."/>
            <person name="Tohari S."/>
            <person name="Kong K.W."/>
            <person name="Ho S."/>
            <person name="Lorente-Galdos B."/>
            <person name="Quilez J."/>
            <person name="Marques-Bonet T."/>
            <person name="Raney B.J."/>
            <person name="Ingham P.W."/>
            <person name="Tay A."/>
            <person name="Hillier L.W."/>
            <person name="Minx P."/>
            <person name="Boehm T."/>
            <person name="Wilson R.K."/>
            <person name="Brenner S."/>
            <person name="Warren W.C."/>
        </authorList>
    </citation>
    <scope>NUCLEOTIDE SEQUENCE [LARGE SCALE GENOMIC DNA]</scope>
</reference>
<dbReference type="Pfam" id="PF00340">
    <property type="entry name" value="IL1"/>
    <property type="match status" value="1"/>
</dbReference>
<dbReference type="GO" id="GO:0005615">
    <property type="term" value="C:extracellular space"/>
    <property type="evidence" value="ECO:0007669"/>
    <property type="project" value="InterPro"/>
</dbReference>
<reference evidence="4" key="5">
    <citation type="submission" date="2025-09" db="UniProtKB">
        <authorList>
            <consortium name="Ensembl"/>
        </authorList>
    </citation>
    <scope>IDENTIFICATION</scope>
</reference>
<dbReference type="GO" id="GO:0006955">
    <property type="term" value="P:immune response"/>
    <property type="evidence" value="ECO:0007669"/>
    <property type="project" value="InterPro"/>
</dbReference>
<evidence type="ECO:0000313" key="4">
    <source>
        <dbReference type="Ensembl" id="ENSCMIP00000028181.1"/>
    </source>
</evidence>
<dbReference type="CDD" id="cd23298">
    <property type="entry name" value="beta-trefoil_IL18"/>
    <property type="match status" value="1"/>
</dbReference>
<dbReference type="AlphaFoldDB" id="A0A4W3IKZ9"/>
<comment type="similarity">
    <text evidence="2">Belongs to the IL-1 family.</text>
</comment>
<reference evidence="5" key="1">
    <citation type="journal article" date="2006" name="Science">
        <title>Ancient noncoding elements conserved in the human genome.</title>
        <authorList>
            <person name="Venkatesh B."/>
            <person name="Kirkness E.F."/>
            <person name="Loh Y.H."/>
            <person name="Halpern A.L."/>
            <person name="Lee A.P."/>
            <person name="Johnson J."/>
            <person name="Dandona N."/>
            <person name="Viswanathan L.D."/>
            <person name="Tay A."/>
            <person name="Venter J.C."/>
            <person name="Strausberg R.L."/>
            <person name="Brenner S."/>
        </authorList>
    </citation>
    <scope>NUCLEOTIDE SEQUENCE [LARGE SCALE GENOMIC DNA]</scope>
</reference>
<evidence type="ECO:0000256" key="2">
    <source>
        <dbReference type="ARBA" id="ARBA00010448"/>
    </source>
</evidence>
<dbReference type="InterPro" id="IPR008996">
    <property type="entry name" value="IL1/FGF"/>
</dbReference>
<dbReference type="InterPro" id="IPR000975">
    <property type="entry name" value="IL-1_fam"/>
</dbReference>
<name>A0A4W3IKZ9_CALMI</name>
<accession>A0A4W3IKZ9</accession>
<keyword evidence="5" id="KW-1185">Reference proteome</keyword>
<sequence>MCEAEEMINLNLGHFVPDEGILILEGDKDLESDKWSKYSNKSKLLTPKNNQSCSLVITLDDQVDGTVNNLGHLTGGDVKLSFLMYKAVPVSPSMSVVFLLEQGGRQYYLRCEEGHNLRFIEGEAPTDIENHQSDCIFYLKLYNGHYYHFESAQYRNWYICTSFNNGICKLDLKTIQKQPNEMALFCSPTPR</sequence>